<dbReference type="RefSeq" id="WP_369788705.1">
    <property type="nucleotide sequence ID" value="NZ_CP165628.1"/>
</dbReference>
<comment type="similarity">
    <text evidence="1">Belongs to the LysR transcriptional regulatory family.</text>
</comment>
<dbReference type="Gene3D" id="3.40.190.10">
    <property type="entry name" value="Periplasmic binding protein-like II"/>
    <property type="match status" value="2"/>
</dbReference>
<reference evidence="7" key="1">
    <citation type="submission" date="2024-07" db="EMBL/GenBank/DDBJ databases">
        <authorList>
            <person name="Biller S.J."/>
        </authorList>
    </citation>
    <scope>NUCLEOTIDE SEQUENCE</scope>
    <source>
        <strain evidence="7">WC2420</strain>
    </source>
</reference>
<keyword evidence="5" id="KW-0804">Transcription</keyword>
<evidence type="ECO:0000256" key="1">
    <source>
        <dbReference type="ARBA" id="ARBA00009437"/>
    </source>
</evidence>
<gene>
    <name evidence="7" type="ORF">AB3G37_18200</name>
</gene>
<dbReference type="InterPro" id="IPR058163">
    <property type="entry name" value="LysR-type_TF_proteobact-type"/>
</dbReference>
<evidence type="ECO:0000259" key="6">
    <source>
        <dbReference type="PROSITE" id="PS50931"/>
    </source>
</evidence>
<dbReference type="PRINTS" id="PR00039">
    <property type="entry name" value="HTHLYSR"/>
</dbReference>
<keyword evidence="3" id="KW-0805">Transcription regulation</keyword>
<dbReference type="Gene3D" id="1.10.10.10">
    <property type="entry name" value="Winged helix-like DNA-binding domain superfamily/Winged helix DNA-binding domain"/>
    <property type="match status" value="1"/>
</dbReference>
<evidence type="ECO:0000313" key="7">
    <source>
        <dbReference type="EMBL" id="XDU71461.1"/>
    </source>
</evidence>
<keyword evidence="2" id="KW-0678">Repressor</keyword>
<feature type="domain" description="HTH lysR-type" evidence="6">
    <location>
        <begin position="7"/>
        <end position="64"/>
    </location>
</feature>
<evidence type="ECO:0000256" key="5">
    <source>
        <dbReference type="ARBA" id="ARBA00023163"/>
    </source>
</evidence>
<keyword evidence="4" id="KW-0238">DNA-binding</keyword>
<dbReference type="InterPro" id="IPR036388">
    <property type="entry name" value="WH-like_DNA-bd_sf"/>
</dbReference>
<dbReference type="CDD" id="cd08432">
    <property type="entry name" value="PBP2_GcdR_TrpI_HvrB_AmpR_like"/>
    <property type="match status" value="1"/>
</dbReference>
<dbReference type="FunFam" id="1.10.10.10:FF:000001">
    <property type="entry name" value="LysR family transcriptional regulator"/>
    <property type="match status" value="1"/>
</dbReference>
<dbReference type="PROSITE" id="PS50931">
    <property type="entry name" value="HTH_LYSR"/>
    <property type="match status" value="1"/>
</dbReference>
<name>A0AB39VMQ4_9GAMM</name>
<dbReference type="PANTHER" id="PTHR30537:SF5">
    <property type="entry name" value="HTH-TYPE TRANSCRIPTIONAL ACTIVATOR TTDR-RELATED"/>
    <property type="match status" value="1"/>
</dbReference>
<evidence type="ECO:0000256" key="2">
    <source>
        <dbReference type="ARBA" id="ARBA00022491"/>
    </source>
</evidence>
<organism evidence="7">
    <name type="scientific">Rouxiella sp. WC2420</name>
    <dbReference type="NCBI Taxonomy" id="3234145"/>
    <lineage>
        <taxon>Bacteria</taxon>
        <taxon>Pseudomonadati</taxon>
        <taxon>Pseudomonadota</taxon>
        <taxon>Gammaproteobacteria</taxon>
        <taxon>Enterobacterales</taxon>
        <taxon>Yersiniaceae</taxon>
        <taxon>Rouxiella</taxon>
    </lineage>
</organism>
<proteinExistence type="inferred from homology"/>
<dbReference type="AlphaFoldDB" id="A0AB39VMQ4"/>
<dbReference type="InterPro" id="IPR000847">
    <property type="entry name" value="LysR_HTH_N"/>
</dbReference>
<evidence type="ECO:0000256" key="3">
    <source>
        <dbReference type="ARBA" id="ARBA00023015"/>
    </source>
</evidence>
<dbReference type="SUPFAM" id="SSF46785">
    <property type="entry name" value="Winged helix' DNA-binding domain"/>
    <property type="match status" value="1"/>
</dbReference>
<dbReference type="GO" id="GO:0003677">
    <property type="term" value="F:DNA binding"/>
    <property type="evidence" value="ECO:0007669"/>
    <property type="project" value="UniProtKB-KW"/>
</dbReference>
<dbReference type="GO" id="GO:0003700">
    <property type="term" value="F:DNA-binding transcription factor activity"/>
    <property type="evidence" value="ECO:0007669"/>
    <property type="project" value="InterPro"/>
</dbReference>
<dbReference type="SUPFAM" id="SSF53850">
    <property type="entry name" value="Periplasmic binding protein-like II"/>
    <property type="match status" value="1"/>
</dbReference>
<dbReference type="Pfam" id="PF00126">
    <property type="entry name" value="HTH_1"/>
    <property type="match status" value="1"/>
</dbReference>
<dbReference type="EMBL" id="CP165628">
    <property type="protein sequence ID" value="XDU71461.1"/>
    <property type="molecule type" value="Genomic_DNA"/>
</dbReference>
<accession>A0AB39VMQ4</accession>
<dbReference type="Pfam" id="PF03466">
    <property type="entry name" value="LysR_substrate"/>
    <property type="match status" value="1"/>
</dbReference>
<dbReference type="InterPro" id="IPR036390">
    <property type="entry name" value="WH_DNA-bd_sf"/>
</dbReference>
<dbReference type="PANTHER" id="PTHR30537">
    <property type="entry name" value="HTH-TYPE TRANSCRIPTIONAL REGULATOR"/>
    <property type="match status" value="1"/>
</dbReference>
<sequence>MALSPLPPLHTLVAFEATVRLGSFTRAGEELNLTQSAVSRQIATLEQSLGRTLMLRQHNGLVLTTAGERYLHRVRYLLEECADATARVMKHAGENEINLACSSGIAQFWIPERLSAFRQAYPDIRFNLIMRDGISTLSSFEFDVGMYYLKQSNIIHFDTIRLFDEEIFPVCSPEYLAGKEAFSPQELAQETLLVLEDAQRQWIGWQEWLDLNGLPPINLSNTLRVNHYPPLIELAIQGVGIALAWKRIIDRPLKQGSLVRACAASAQQGGGFYLVTPQQRHENRATKLFKRWLLEYEGLSPFQPLNSSPDMA</sequence>
<evidence type="ECO:0000256" key="4">
    <source>
        <dbReference type="ARBA" id="ARBA00023125"/>
    </source>
</evidence>
<dbReference type="InterPro" id="IPR005119">
    <property type="entry name" value="LysR_subst-bd"/>
</dbReference>
<protein>
    <submittedName>
        <fullName evidence="7">LysR substrate-binding domain-containing protein</fullName>
    </submittedName>
</protein>